<evidence type="ECO:0000313" key="2">
    <source>
        <dbReference type="EMBL" id="SUG33854.1"/>
    </source>
</evidence>
<organism evidence="2 3">
    <name type="scientific">Salmonella enterica subsp. arizonae</name>
    <dbReference type="NCBI Taxonomy" id="59203"/>
    <lineage>
        <taxon>Bacteria</taxon>
        <taxon>Pseudomonadati</taxon>
        <taxon>Pseudomonadota</taxon>
        <taxon>Gammaproteobacteria</taxon>
        <taxon>Enterobacterales</taxon>
        <taxon>Enterobacteriaceae</taxon>
        <taxon>Salmonella</taxon>
    </lineage>
</organism>
<protein>
    <submittedName>
        <fullName evidence="2">Uncharacterized protein</fullName>
    </submittedName>
</protein>
<name>A0A379T020_SALER</name>
<proteinExistence type="predicted"/>
<keyword evidence="1" id="KW-1133">Transmembrane helix</keyword>
<dbReference type="AlphaFoldDB" id="A0A379T020"/>
<dbReference type="EMBL" id="UGXD01000002">
    <property type="protein sequence ID" value="SUG33854.1"/>
    <property type="molecule type" value="Genomic_DNA"/>
</dbReference>
<keyword evidence="1" id="KW-0472">Membrane</keyword>
<evidence type="ECO:0000256" key="1">
    <source>
        <dbReference type="SAM" id="Phobius"/>
    </source>
</evidence>
<evidence type="ECO:0000313" key="3">
    <source>
        <dbReference type="Proteomes" id="UP000254762"/>
    </source>
</evidence>
<feature type="transmembrane region" description="Helical" evidence="1">
    <location>
        <begin position="73"/>
        <end position="94"/>
    </location>
</feature>
<sequence length="95" mass="10873">MTFNDLGISRSHKAERVINGDGIANLTLMLVQRFLQEYRHFNFNIMTACGVAVVRMATLLTKDRRENIIKIFGVIRLAFVLLELAIKLWIVTVLP</sequence>
<keyword evidence="1" id="KW-0812">Transmembrane</keyword>
<accession>A0A379T020</accession>
<gene>
    <name evidence="2" type="ORF">NCTC7304_03350</name>
</gene>
<dbReference type="Proteomes" id="UP000254762">
    <property type="component" value="Unassembled WGS sequence"/>
</dbReference>
<reference evidence="2 3" key="1">
    <citation type="submission" date="2018-06" db="EMBL/GenBank/DDBJ databases">
        <authorList>
            <consortium name="Pathogen Informatics"/>
            <person name="Doyle S."/>
        </authorList>
    </citation>
    <scope>NUCLEOTIDE SEQUENCE [LARGE SCALE GENOMIC DNA]</scope>
    <source>
        <strain evidence="2 3">NCTC7304</strain>
    </source>
</reference>